<reference evidence="3 4" key="1">
    <citation type="submission" date="2019-06" db="EMBL/GenBank/DDBJ databases">
        <title>Thermomonas aquatica sp. nov., isolated from an industrial wastewater treatment plant.</title>
        <authorList>
            <person name="Jeon J.H."/>
            <person name="Park D.-S."/>
        </authorList>
    </citation>
    <scope>NUCLEOTIDE SEQUENCE [LARGE SCALE GENOMIC DNA]</scope>
    <source>
        <strain evidence="3 4">SY21</strain>
    </source>
</reference>
<gene>
    <name evidence="3" type="ORF">FHQ07_03070</name>
</gene>
<dbReference type="GO" id="GO:0016989">
    <property type="term" value="F:sigma factor antagonist activity"/>
    <property type="evidence" value="ECO:0007669"/>
    <property type="project" value="InterPro"/>
</dbReference>
<accession>A0A5B7ZTD3</accession>
<keyword evidence="4" id="KW-1185">Reference proteome</keyword>
<feature type="domain" description="Anti sigma-E protein RseA N-terminal" evidence="2">
    <location>
        <begin position="16"/>
        <end position="87"/>
    </location>
</feature>
<proteinExistence type="predicted"/>
<name>A0A5B7ZTD3_9GAMM</name>
<dbReference type="OrthoDB" id="5298512at2"/>
<dbReference type="PANTHER" id="PTHR38104">
    <property type="match status" value="1"/>
</dbReference>
<dbReference type="Pfam" id="PF03872">
    <property type="entry name" value="RseA_N"/>
    <property type="match status" value="1"/>
</dbReference>
<dbReference type="PANTHER" id="PTHR38104:SF1">
    <property type="entry name" value="ANTI-SIGMA-E FACTOR RSEA"/>
    <property type="match status" value="1"/>
</dbReference>
<evidence type="ECO:0000313" key="3">
    <source>
        <dbReference type="EMBL" id="QDA58431.1"/>
    </source>
</evidence>
<sequence length="285" mass="29919">MNTETAANDLTQLSSREQLSALMDSALPPDQTRFLLRRLQHDAPLADCWERWRLTGEVMRGLAPAQRLPSDFAARVSAALRDEGVAAPAIRPARASAWLRWGGGAALAASLAVVALMARQGATPDASRPMQQVAVAATQPQAPAPKPVGQPPLIDAGSQVATAATAIAAIARPQRDGQRRSVRPATGVPAAVSRDQPATAQVAALESVVQVPQPDIVTRPWPRSVLPQYASGGLAVGFGEHVRGNIPYNPFQAPAGIGNLPPLAGQEAQPEAADDRPQREAQSQP</sequence>
<dbReference type="InterPro" id="IPR036147">
    <property type="entry name" value="Anti-sigma_E_RseA_N_sf"/>
</dbReference>
<dbReference type="Gene3D" id="1.10.10.880">
    <property type="entry name" value="Anti sigma-E protein RseA, N-terminal domain"/>
    <property type="match status" value="1"/>
</dbReference>
<dbReference type="InterPro" id="IPR005572">
    <property type="entry name" value="Anti-sigma_E_RseA_N"/>
</dbReference>
<evidence type="ECO:0000256" key="1">
    <source>
        <dbReference type="SAM" id="MobiDB-lite"/>
    </source>
</evidence>
<dbReference type="AlphaFoldDB" id="A0A5B7ZTD3"/>
<evidence type="ECO:0000313" key="4">
    <source>
        <dbReference type="Proteomes" id="UP000308149"/>
    </source>
</evidence>
<protein>
    <recommendedName>
        <fullName evidence="2">Anti sigma-E protein RseA N-terminal domain-containing protein</fullName>
    </recommendedName>
</protein>
<feature type="region of interest" description="Disordered" evidence="1">
    <location>
        <begin position="247"/>
        <end position="285"/>
    </location>
</feature>
<dbReference type="CDD" id="cd16328">
    <property type="entry name" value="RseA_N"/>
    <property type="match status" value="1"/>
</dbReference>
<dbReference type="KEGG" id="thes:FHQ07_03070"/>
<dbReference type="InterPro" id="IPR052383">
    <property type="entry name" value="Anti-sigma-E_RseA-like"/>
</dbReference>
<dbReference type="EMBL" id="CP040871">
    <property type="protein sequence ID" value="QDA58431.1"/>
    <property type="molecule type" value="Genomic_DNA"/>
</dbReference>
<dbReference type="Proteomes" id="UP000308149">
    <property type="component" value="Chromosome"/>
</dbReference>
<dbReference type="SUPFAM" id="SSF89069">
    <property type="entry name" value="N-terminal, cytoplasmic domain of anti-sigmaE factor RseA"/>
    <property type="match status" value="1"/>
</dbReference>
<organism evidence="3 4">
    <name type="scientific">Thermomonas aquatica</name>
    <dbReference type="NCBI Taxonomy" id="2202149"/>
    <lineage>
        <taxon>Bacteria</taxon>
        <taxon>Pseudomonadati</taxon>
        <taxon>Pseudomonadota</taxon>
        <taxon>Gammaproteobacteria</taxon>
        <taxon>Lysobacterales</taxon>
        <taxon>Lysobacteraceae</taxon>
        <taxon>Thermomonas</taxon>
    </lineage>
</organism>
<evidence type="ECO:0000259" key="2">
    <source>
        <dbReference type="Pfam" id="PF03872"/>
    </source>
</evidence>